<name>A0A561SNV9_9PSEU</name>
<dbReference type="EMBL" id="VIWU01000001">
    <property type="protein sequence ID" value="TWF76524.1"/>
    <property type="molecule type" value="Genomic_DNA"/>
</dbReference>
<comment type="caution">
    <text evidence="2">The sequence shown here is derived from an EMBL/GenBank/DDBJ whole genome shotgun (WGS) entry which is preliminary data.</text>
</comment>
<evidence type="ECO:0000313" key="3">
    <source>
        <dbReference type="Proteomes" id="UP000321261"/>
    </source>
</evidence>
<keyword evidence="3" id="KW-1185">Reference proteome</keyword>
<dbReference type="AlphaFoldDB" id="A0A561SNV9"/>
<evidence type="ECO:0000256" key="1">
    <source>
        <dbReference type="SAM" id="MobiDB-lite"/>
    </source>
</evidence>
<feature type="compositionally biased region" description="Low complexity" evidence="1">
    <location>
        <begin position="44"/>
        <end position="62"/>
    </location>
</feature>
<accession>A0A561SNV9</accession>
<protein>
    <submittedName>
        <fullName evidence="2">Uncharacterized protein</fullName>
    </submittedName>
</protein>
<organism evidence="2 3">
    <name type="scientific">Pseudonocardia hierapolitana</name>
    <dbReference type="NCBI Taxonomy" id="1128676"/>
    <lineage>
        <taxon>Bacteria</taxon>
        <taxon>Bacillati</taxon>
        <taxon>Actinomycetota</taxon>
        <taxon>Actinomycetes</taxon>
        <taxon>Pseudonocardiales</taxon>
        <taxon>Pseudonocardiaceae</taxon>
        <taxon>Pseudonocardia</taxon>
    </lineage>
</organism>
<feature type="compositionally biased region" description="Low complexity" evidence="1">
    <location>
        <begin position="104"/>
        <end position="115"/>
    </location>
</feature>
<gene>
    <name evidence="2" type="ORF">FHX44_112414</name>
</gene>
<dbReference type="Proteomes" id="UP000321261">
    <property type="component" value="Unassembled WGS sequence"/>
</dbReference>
<proteinExistence type="predicted"/>
<feature type="region of interest" description="Disordered" evidence="1">
    <location>
        <begin position="103"/>
        <end position="124"/>
    </location>
</feature>
<reference evidence="2 3" key="1">
    <citation type="submission" date="2019-06" db="EMBL/GenBank/DDBJ databases">
        <title>Sequencing the genomes of 1000 actinobacteria strains.</title>
        <authorList>
            <person name="Klenk H.-P."/>
        </authorList>
    </citation>
    <scope>NUCLEOTIDE SEQUENCE [LARGE SCALE GENOMIC DNA]</scope>
    <source>
        <strain evidence="2 3">DSM 45671</strain>
    </source>
</reference>
<sequence length="206" mass="21721">MRIGSSRPVYVAGLLRREPRIAPWSTTTTPSRPATEPWISELLPDPATPVTTTSTPSGMSTSTARRLCVLAPRTSMAPDGVRTDGFSEARSSRCRPVIVPLARSPSTVPSKTTSPPAEPAPAPTSTTWSAIAIASGLCSTTSTVLPLSRSCSSNSSMRWISCGCSPIVGSSKTYVTSVSAEPMWRIILTRCASPPDSVPDGRSSER</sequence>
<feature type="region of interest" description="Disordered" evidence="1">
    <location>
        <begin position="22"/>
        <end position="62"/>
    </location>
</feature>
<evidence type="ECO:0000313" key="2">
    <source>
        <dbReference type="EMBL" id="TWF76524.1"/>
    </source>
</evidence>